<dbReference type="GO" id="GO:0006281">
    <property type="term" value="P:DNA repair"/>
    <property type="evidence" value="ECO:0007669"/>
    <property type="project" value="TreeGrafter"/>
</dbReference>
<evidence type="ECO:0000313" key="2">
    <source>
        <dbReference type="EMBL" id="KYC51921.1"/>
    </source>
</evidence>
<dbReference type="Proteomes" id="UP000075578">
    <property type="component" value="Unassembled WGS sequence"/>
</dbReference>
<proteinExistence type="inferred from homology"/>
<dbReference type="SUPFAM" id="SSF56784">
    <property type="entry name" value="HAD-like"/>
    <property type="match status" value="1"/>
</dbReference>
<dbReference type="InterPro" id="IPR023198">
    <property type="entry name" value="PGP-like_dom2"/>
</dbReference>
<dbReference type="NCBIfam" id="TIGR01509">
    <property type="entry name" value="HAD-SF-IA-v3"/>
    <property type="match status" value="1"/>
</dbReference>
<accession>A0A150J3X8</accession>
<evidence type="ECO:0000256" key="1">
    <source>
        <dbReference type="ARBA" id="ARBA00007958"/>
    </source>
</evidence>
<dbReference type="SFLD" id="SFLDS00003">
    <property type="entry name" value="Haloacid_Dehalogenase"/>
    <property type="match status" value="1"/>
</dbReference>
<dbReference type="EMBL" id="LNGD01000048">
    <property type="protein sequence ID" value="KYC51921.1"/>
    <property type="molecule type" value="Genomic_DNA"/>
</dbReference>
<dbReference type="NCBIfam" id="TIGR01549">
    <property type="entry name" value="HAD-SF-IA-v1"/>
    <property type="match status" value="1"/>
</dbReference>
<name>A0A150J3X8_9EURY</name>
<dbReference type="GO" id="GO:0008967">
    <property type="term" value="F:phosphoglycolate phosphatase activity"/>
    <property type="evidence" value="ECO:0007669"/>
    <property type="project" value="TreeGrafter"/>
</dbReference>
<dbReference type="PRINTS" id="PR00413">
    <property type="entry name" value="HADHALOGNASE"/>
</dbReference>
<dbReference type="GO" id="GO:0005829">
    <property type="term" value="C:cytosol"/>
    <property type="evidence" value="ECO:0007669"/>
    <property type="project" value="TreeGrafter"/>
</dbReference>
<dbReference type="InterPro" id="IPR023214">
    <property type="entry name" value="HAD_sf"/>
</dbReference>
<protein>
    <submittedName>
        <fullName evidence="2">2-deoxyglucose-6-phosphatase</fullName>
    </submittedName>
</protein>
<dbReference type="SFLD" id="SFLDG01129">
    <property type="entry name" value="C1.5:_HAD__Beta-PGM__Phosphata"/>
    <property type="match status" value="1"/>
</dbReference>
<dbReference type="Pfam" id="PF13419">
    <property type="entry name" value="HAD_2"/>
    <property type="match status" value="1"/>
</dbReference>
<dbReference type="PANTHER" id="PTHR43434:SF1">
    <property type="entry name" value="PHOSPHOGLYCOLATE PHOSPHATASE"/>
    <property type="match status" value="1"/>
</dbReference>
<dbReference type="AlphaFoldDB" id="A0A150J3X8"/>
<organism evidence="2 3">
    <name type="scientific">Candidatus Methanofastidiosum methylothiophilum</name>
    <dbReference type="NCBI Taxonomy" id="1705564"/>
    <lineage>
        <taxon>Archaea</taxon>
        <taxon>Methanobacteriati</taxon>
        <taxon>Methanobacteriota</taxon>
        <taxon>Stenosarchaea group</taxon>
        <taxon>Candidatus Methanofastidiosia</taxon>
        <taxon>Candidatus Methanofastidiosales</taxon>
        <taxon>Candidatus Methanofastidiosaceae</taxon>
        <taxon>Candidatus Methanofastidiosum</taxon>
    </lineage>
</organism>
<dbReference type="PANTHER" id="PTHR43434">
    <property type="entry name" value="PHOSPHOGLYCOLATE PHOSPHATASE"/>
    <property type="match status" value="1"/>
</dbReference>
<dbReference type="Gene3D" id="3.40.50.1000">
    <property type="entry name" value="HAD superfamily/HAD-like"/>
    <property type="match status" value="1"/>
</dbReference>
<dbReference type="InterPro" id="IPR036412">
    <property type="entry name" value="HAD-like_sf"/>
</dbReference>
<sequence>MKIEAIVFDVDGVLLDSFESWYTSFNQTLIEFGKEPVTKETYREIFWGPSVEEDLKRYNLGKDAVEAALRNQRNAVHLMKLHEKVHETLDSLKNFKLGVATNTPRINLDRTFNYFDLYKYFDVVMCLDDVERPKPYPDMLLKASELLKVPIENMVFIGDTDSDIAAAKGAGCQFIGIKIGDKKVNGIKDLLPILYS</sequence>
<reference evidence="2 3" key="1">
    <citation type="journal article" date="2016" name="ISME J.">
        <title>Chasing the elusive Euryarchaeota class WSA2: genomes reveal a uniquely fastidious methyl-reducing methanogen.</title>
        <authorList>
            <person name="Nobu M.K."/>
            <person name="Narihiro T."/>
            <person name="Kuroda K."/>
            <person name="Mei R."/>
            <person name="Liu W.T."/>
        </authorList>
    </citation>
    <scope>NUCLEOTIDE SEQUENCE [LARGE SCALE GENOMIC DNA]</scope>
    <source>
        <strain evidence="2">U1lsi0528_Bin089</strain>
    </source>
</reference>
<comment type="similarity">
    <text evidence="1">Belongs to the HAD-like hydrolase superfamily.</text>
</comment>
<dbReference type="SFLD" id="SFLDG01135">
    <property type="entry name" value="C1.5.6:_HAD__Beta-PGM__Phospha"/>
    <property type="match status" value="1"/>
</dbReference>
<evidence type="ECO:0000313" key="3">
    <source>
        <dbReference type="Proteomes" id="UP000075578"/>
    </source>
</evidence>
<comment type="caution">
    <text evidence="2">The sequence shown here is derived from an EMBL/GenBank/DDBJ whole genome shotgun (WGS) entry which is preliminary data.</text>
</comment>
<dbReference type="InterPro" id="IPR050155">
    <property type="entry name" value="HAD-like_hydrolase_sf"/>
</dbReference>
<dbReference type="InterPro" id="IPR041492">
    <property type="entry name" value="HAD_2"/>
</dbReference>
<dbReference type="Gene3D" id="1.10.150.240">
    <property type="entry name" value="Putative phosphatase, domain 2"/>
    <property type="match status" value="1"/>
</dbReference>
<gene>
    <name evidence="2" type="ORF">AMQ74_00921</name>
</gene>
<dbReference type="InterPro" id="IPR006439">
    <property type="entry name" value="HAD-SF_hydro_IA"/>
</dbReference>